<keyword evidence="3" id="KW-1185">Reference proteome</keyword>
<reference evidence="2" key="1">
    <citation type="submission" date="2021-02" db="EMBL/GenBank/DDBJ databases">
        <authorList>
            <person name="Dougan E. K."/>
            <person name="Rhodes N."/>
            <person name="Thang M."/>
            <person name="Chan C."/>
        </authorList>
    </citation>
    <scope>NUCLEOTIDE SEQUENCE</scope>
</reference>
<feature type="region of interest" description="Disordered" evidence="1">
    <location>
        <begin position="1"/>
        <end position="117"/>
    </location>
</feature>
<feature type="region of interest" description="Disordered" evidence="1">
    <location>
        <begin position="140"/>
        <end position="209"/>
    </location>
</feature>
<name>A0A813GYF0_POLGL</name>
<protein>
    <submittedName>
        <fullName evidence="2">Uncharacterized protein</fullName>
    </submittedName>
</protein>
<evidence type="ECO:0000313" key="2">
    <source>
        <dbReference type="EMBL" id="CAE8630320.1"/>
    </source>
</evidence>
<feature type="compositionally biased region" description="Low complexity" evidence="1">
    <location>
        <begin position="47"/>
        <end position="59"/>
    </location>
</feature>
<proteinExistence type="predicted"/>
<gene>
    <name evidence="2" type="ORF">PGLA1383_LOCUS46695</name>
</gene>
<comment type="caution">
    <text evidence="2">The sequence shown here is derived from an EMBL/GenBank/DDBJ whole genome shotgun (WGS) entry which is preliminary data.</text>
</comment>
<dbReference type="EMBL" id="CAJNNV010029849">
    <property type="protein sequence ID" value="CAE8630320.1"/>
    <property type="molecule type" value="Genomic_DNA"/>
</dbReference>
<dbReference type="OrthoDB" id="431534at2759"/>
<evidence type="ECO:0000313" key="3">
    <source>
        <dbReference type="Proteomes" id="UP000654075"/>
    </source>
</evidence>
<feature type="region of interest" description="Disordered" evidence="1">
    <location>
        <begin position="240"/>
        <end position="261"/>
    </location>
</feature>
<organism evidence="2 3">
    <name type="scientific">Polarella glacialis</name>
    <name type="common">Dinoflagellate</name>
    <dbReference type="NCBI Taxonomy" id="89957"/>
    <lineage>
        <taxon>Eukaryota</taxon>
        <taxon>Sar</taxon>
        <taxon>Alveolata</taxon>
        <taxon>Dinophyceae</taxon>
        <taxon>Suessiales</taxon>
        <taxon>Suessiaceae</taxon>
        <taxon>Polarella</taxon>
    </lineage>
</organism>
<feature type="compositionally biased region" description="Basic and acidic residues" evidence="1">
    <location>
        <begin position="88"/>
        <end position="105"/>
    </location>
</feature>
<feature type="compositionally biased region" description="Basic and acidic residues" evidence="1">
    <location>
        <begin position="140"/>
        <end position="188"/>
    </location>
</feature>
<dbReference type="Proteomes" id="UP000654075">
    <property type="component" value="Unassembled WGS sequence"/>
</dbReference>
<accession>A0A813GYF0</accession>
<dbReference type="OMA" id="CITGKWG"/>
<evidence type="ECO:0000256" key="1">
    <source>
        <dbReference type="SAM" id="MobiDB-lite"/>
    </source>
</evidence>
<sequence length="2009" mass="213785">MADGPARRGTGSQASGPLGRAVKANARKPPAVPPVGRRPSGGGRGGPSAPAASSSSSPGQLPELVTAKAKAKPKPRSLQQKEGYSVMEPDKEKFKDLQNRQRLADAARPMPKPSDLRCHQVLDPAAAALPEAERRAARDRWIDEMQAKADPNRIRRAVREQEEQEREQERDADKARRAQFDREWHERQAQQQLVQQQRTSEVNAQARQHWAQVELPASQTQPEAVMPPEDVDFGAVRRRLAQSQPGGTASASSASASHRSVLVQEDSRLRSDLVSDQETEFSLCLLHDQLRDLRAEQSRILEDSARLSEVVEEAGTRRACAQQRLARYGTGEGPANPKLLAEAEIGEREEVLWMNARGDWLSSKLRIVDAQDLNLWIFVSSTCPELIQRVPVMSIARHIVKSGCLASKGPRLYLNLKILEARQVAVAQRALRGLFAAGNLWAPEKRTLRFQSGPQVRAAHVVSFCEALFSGVIAAFYISAEFGCFRHPLLSTSNLPAQSNLDFDFDALSRYKATGTLYKGPIQNTGVNGGMQWEQGAMEQGPEDSVVPTYQLSCVDSSAGHDASENCKLLSCPDTDPANATGYVWNTNMGKWECAPGYYGLAVRTLGCSVQFAVMRMQAELSGCLLQRPCRGAIVVPDLCRYNASDCDNMQPGTDCELPCQAPYTDTGDITAQVVCPVSNTDTATPPVFSLGNKCALNCEDPSPLPTGYQKVGESWVCATGFVGSVLTECSIDDSCIARMNFRGCVPLRPCAAPVSLDVCTYDVSACHGVQAGATCDIICQPPYYSGASKTASCPADNSDPSKLVVLPEVPTCTLSCPTPVPVPIGFSHVGGAWQCSEGWAGTARLSCVFNATDGCSVESELTGCAKKVVCQGPDTRSFDMCTYDVTDCLNVSFAEMDNVIGALPGTTCTVSCREPMVGGVAEAGCPADNTRLSTSLVTVTPSCFLHCPPPEEIPVGYIWNGNKDLESDGVTDLASEEWECAPGYGGKPKITCQMQQSYNSKTEKSLCWTTSDLSGCFPEEKCLPPTVDNCRHDVSDCLSVGAGESCQVNCAYPLAGPNATFTCADRNINKTQQVLGDLPFCVFPYECMLPDPLPLGYVEVPDVGWQCMSGYIGTPVTGCLIAKFCTPLMYLRGCEKLMPCKAPLLQEGTCGLDFDDCKNVQPGQKCQVSCLPGYRSVSGAGISTAPSCPSNNTDPETVATFVAPTCEFENCAESNPMLAGYVKDAGGLQCAAGYTGSAHKQCHTCNASFTYSGCAKLVPCAVPQPPGELKCSLDFSACSAVQPGTSCQVGCRAPLFSSLTATQGFCVGNNTDPLRELSYTSPNCTLTCPDPDPLVQNYTKVSLGQYACAVGYRGTPVMNCSLTPTCQAVPQLSGCIGPVPCSLPPTDHCSRFDIGACKGKVEPGEKCTLKCNEPFLGADTVAKCPYDNPDPILGLQWKSPRCITATCPEPIPVGYQKSAVGWKCAVGYTGMALPGCSSDKECCQVSLTLSGCKKALPCSAPQEFDRCMLDMSDCEEVLPGGQCEVRCKLPYANTASKALCSSDNWQPQGPLLWSIPDCRIPKCPAPSNVPAGYVVSATSGSWQCAPGYTGSALYACAGTEGPSCAILPATFSGCLPLTSCPLPVEATSDSCRLSTTCDGVLVPPGSPCQVSCRSPYIGGSAIAMCPANNTDLGTMAQIYLPSCDLKCPVPNPVPPGYEMTDVGVWTCGAGYTGTAAAKCTVKAEGCVAKLVLSGCGLLVPCLPPLNSDPCLYDLSDCNGVMPGESCQVPCRLPFIGGATRMRCPRGNTDPTKRIDWVKPQCVCGNPLVKYPEYVNTPGGWTCATGYVGTPLKSCRSDTFTECLPDAVLSGCQVPEPCGIGDFADLNGRSGFLTGRMTFGPAQVNGIIGENGIDGYQVFFADICGKPIGNGSSIASIRSWTGEADGQCCQVARYSFELVDLEVPPAATQLLIAITGGIAGKLVPLNDIGPQDAARVNLRGSARRMTVLHWLCMILAALATAPNLRPRVT</sequence>